<evidence type="ECO:0000259" key="5">
    <source>
        <dbReference type="Pfam" id="PF00171"/>
    </source>
</evidence>
<evidence type="ECO:0000313" key="6">
    <source>
        <dbReference type="EMBL" id="GAF02146.1"/>
    </source>
</evidence>
<dbReference type="InterPro" id="IPR050740">
    <property type="entry name" value="Aldehyde_DH_Superfamily"/>
</dbReference>
<proteinExistence type="inferred from homology"/>
<dbReference type="AlphaFoldDB" id="W7YCG6"/>
<dbReference type="Pfam" id="PF00171">
    <property type="entry name" value="Aldedh"/>
    <property type="match status" value="1"/>
</dbReference>
<evidence type="ECO:0000256" key="3">
    <source>
        <dbReference type="PROSITE-ProRule" id="PRU10007"/>
    </source>
</evidence>
<evidence type="ECO:0000313" key="7">
    <source>
        <dbReference type="Proteomes" id="UP000019402"/>
    </source>
</evidence>
<reference evidence="6 7" key="1">
    <citation type="journal article" date="2014" name="Genome Announc.">
        <title>Draft Genome Sequence of Cytophaga fermentans JCM 21142T, a Facultative Anaerobe Isolated from Marine Mud.</title>
        <authorList>
            <person name="Starns D."/>
            <person name="Oshima K."/>
            <person name="Suda W."/>
            <person name="Iino T."/>
            <person name="Yuki M."/>
            <person name="Inoue J."/>
            <person name="Kitamura K."/>
            <person name="Iida T."/>
            <person name="Darby A."/>
            <person name="Hattori M."/>
            <person name="Ohkuma M."/>
        </authorList>
    </citation>
    <scope>NUCLEOTIDE SEQUENCE [LARGE SCALE GENOMIC DNA]</scope>
    <source>
        <strain evidence="6 7">JCM 21142</strain>
    </source>
</reference>
<dbReference type="eggNOG" id="COG1012">
    <property type="taxonomic scope" value="Bacteria"/>
</dbReference>
<feature type="domain" description="Aldehyde dehydrogenase" evidence="5">
    <location>
        <begin position="21"/>
        <end position="472"/>
    </location>
</feature>
<evidence type="ECO:0000256" key="1">
    <source>
        <dbReference type="ARBA" id="ARBA00009986"/>
    </source>
</evidence>
<dbReference type="Gene3D" id="3.40.309.10">
    <property type="entry name" value="Aldehyde Dehydrogenase, Chain A, domain 2"/>
    <property type="match status" value="1"/>
</dbReference>
<protein>
    <submittedName>
        <fullName evidence="6">Succinate-semialdehyde dehydrogenase</fullName>
    </submittedName>
</protein>
<dbReference type="InterPro" id="IPR029510">
    <property type="entry name" value="Ald_DH_CS_GLU"/>
</dbReference>
<keyword evidence="7" id="KW-1185">Reference proteome</keyword>
<dbReference type="PANTHER" id="PTHR43353:SF5">
    <property type="entry name" value="SUCCINATE-SEMIALDEHYDE DEHYDROGENASE, MITOCHONDRIAL"/>
    <property type="match status" value="1"/>
</dbReference>
<sequence length="478" mass="52629">MNFGYKKMYIGGQLRDAISGDKKEVVCPANQEVVAEVASAGVGDAERALKEADKGFKVWSRFSLAQRTKWMIRFRDEVLAYEDILRKAIMFEMGKSYEAAAEDVQLLTDGLAFYPQAMRNMHDEIIPDVENTHRHKIVHQPAGVAVAYLAWNFPLLNVGYKVGPALAAGCSIVIKPSELSPLSSYILGEILFKINFPAGVINIISGPVEQVATTMTKSKIPKVLTMIGSSASGKRVIADSATSVKHVSLELGGNAPFIVCEDADINTAVEIGIALKYGNCGQICVSPNRFIIHENVYDEFLDKFTKKANQLKVGFGIEEKPDMGPLVTLRDRERILKMIEDDVAAGASIHLGGNIPEDKPNGFFLEPTILTGVTRDSRCFKEEIFGPVAAMMKFSDVEEAIEIGNQTEYGLVSYVFSQNEKVIRRMSEELDFGEVQVNGVKYAIYLPHGGIKESGIGHDCSYLALNDYLIKKRITIAL</sequence>
<organism evidence="6 7">
    <name type="scientific">Saccharicrinis fermentans DSM 9555 = JCM 21142</name>
    <dbReference type="NCBI Taxonomy" id="869213"/>
    <lineage>
        <taxon>Bacteria</taxon>
        <taxon>Pseudomonadati</taxon>
        <taxon>Bacteroidota</taxon>
        <taxon>Bacteroidia</taxon>
        <taxon>Marinilabiliales</taxon>
        <taxon>Marinilabiliaceae</taxon>
        <taxon>Saccharicrinis</taxon>
    </lineage>
</organism>
<dbReference type="Gene3D" id="3.40.605.10">
    <property type="entry name" value="Aldehyde Dehydrogenase, Chain A, domain 1"/>
    <property type="match status" value="1"/>
</dbReference>
<dbReference type="SUPFAM" id="SSF53720">
    <property type="entry name" value="ALDH-like"/>
    <property type="match status" value="1"/>
</dbReference>
<dbReference type="STRING" id="869213.GCA_000517085_00799"/>
<dbReference type="InterPro" id="IPR015590">
    <property type="entry name" value="Aldehyde_DH_dom"/>
</dbReference>
<name>W7YCG6_9BACT</name>
<dbReference type="InterPro" id="IPR016161">
    <property type="entry name" value="Ald_DH/histidinol_DH"/>
</dbReference>
<gene>
    <name evidence="6" type="ORF">JCM21142_2773</name>
</gene>
<dbReference type="InterPro" id="IPR016162">
    <property type="entry name" value="Ald_DH_N"/>
</dbReference>
<accession>W7YCG6</accession>
<comment type="similarity">
    <text evidence="1 4">Belongs to the aldehyde dehydrogenase family.</text>
</comment>
<evidence type="ECO:0000256" key="4">
    <source>
        <dbReference type="RuleBase" id="RU003345"/>
    </source>
</evidence>
<comment type="caution">
    <text evidence="6">The sequence shown here is derived from an EMBL/GenBank/DDBJ whole genome shotgun (WGS) entry which is preliminary data.</text>
</comment>
<keyword evidence="2 4" id="KW-0560">Oxidoreductase</keyword>
<dbReference type="EMBL" id="BAMD01000006">
    <property type="protein sequence ID" value="GAF02146.1"/>
    <property type="molecule type" value="Genomic_DNA"/>
</dbReference>
<evidence type="ECO:0000256" key="2">
    <source>
        <dbReference type="ARBA" id="ARBA00023002"/>
    </source>
</evidence>
<feature type="active site" evidence="3">
    <location>
        <position position="250"/>
    </location>
</feature>
<dbReference type="PROSITE" id="PS00687">
    <property type="entry name" value="ALDEHYDE_DEHYDR_GLU"/>
    <property type="match status" value="1"/>
</dbReference>
<dbReference type="Proteomes" id="UP000019402">
    <property type="component" value="Unassembled WGS sequence"/>
</dbReference>
<dbReference type="PANTHER" id="PTHR43353">
    <property type="entry name" value="SUCCINATE-SEMIALDEHYDE DEHYDROGENASE, MITOCHONDRIAL"/>
    <property type="match status" value="1"/>
</dbReference>
<dbReference type="RefSeq" id="WP_027470766.1">
    <property type="nucleotide sequence ID" value="NZ_BAMD01000006.1"/>
</dbReference>
<dbReference type="InterPro" id="IPR016163">
    <property type="entry name" value="Ald_DH_C"/>
</dbReference>
<dbReference type="GO" id="GO:0016620">
    <property type="term" value="F:oxidoreductase activity, acting on the aldehyde or oxo group of donors, NAD or NADP as acceptor"/>
    <property type="evidence" value="ECO:0007669"/>
    <property type="project" value="InterPro"/>
</dbReference>
<dbReference type="OrthoDB" id="9762913at2"/>
<dbReference type="FunFam" id="3.40.309.10:FF:000004">
    <property type="entry name" value="Succinate-semialdehyde dehydrogenase I"/>
    <property type="match status" value="1"/>
</dbReference>